<reference evidence="1" key="1">
    <citation type="submission" date="2020-02" db="EMBL/GenBank/DDBJ databases">
        <authorList>
            <person name="Meier V. D."/>
        </authorList>
    </citation>
    <scope>NUCLEOTIDE SEQUENCE</scope>
    <source>
        <strain evidence="1">AVDCRST_MAG04</strain>
    </source>
</reference>
<sequence length="37" mass="4138">CSPAKPLRASTCGGARGRTPLAFPRVHIWQSRPRHRI</sequence>
<feature type="non-terminal residue" evidence="1">
    <location>
        <position position="1"/>
    </location>
</feature>
<dbReference type="AlphaFoldDB" id="A0A6J4IBM1"/>
<dbReference type="EMBL" id="CADCTL010000127">
    <property type="protein sequence ID" value="CAA9246022.1"/>
    <property type="molecule type" value="Genomic_DNA"/>
</dbReference>
<evidence type="ECO:0000313" key="1">
    <source>
        <dbReference type="EMBL" id="CAA9246022.1"/>
    </source>
</evidence>
<feature type="non-terminal residue" evidence="1">
    <location>
        <position position="37"/>
    </location>
</feature>
<gene>
    <name evidence="1" type="ORF">AVDCRST_MAG04-1862</name>
</gene>
<proteinExistence type="predicted"/>
<protein>
    <submittedName>
        <fullName evidence="1">Uncharacterized protein</fullName>
    </submittedName>
</protein>
<accession>A0A6J4IBM1</accession>
<organism evidence="1">
    <name type="scientific">uncultured Acetobacteraceae bacterium</name>
    <dbReference type="NCBI Taxonomy" id="169975"/>
    <lineage>
        <taxon>Bacteria</taxon>
        <taxon>Pseudomonadati</taxon>
        <taxon>Pseudomonadota</taxon>
        <taxon>Alphaproteobacteria</taxon>
        <taxon>Acetobacterales</taxon>
        <taxon>Acetobacteraceae</taxon>
        <taxon>environmental samples</taxon>
    </lineage>
</organism>
<name>A0A6J4IBM1_9PROT</name>